<reference evidence="6" key="1">
    <citation type="submission" date="2016-06" db="EMBL/GenBank/DDBJ databases">
        <authorList>
            <person name="Nascimento L."/>
            <person name="Pereira R.V."/>
            <person name="Martins L.F."/>
            <person name="Quaggio R.B."/>
            <person name="Silva A.M."/>
            <person name="Setubal J.C."/>
        </authorList>
    </citation>
    <scope>NUCLEOTIDE SEQUENCE [LARGE SCALE GENOMIC DNA]</scope>
</reference>
<dbReference type="FunFam" id="2.40.50.140:FF:000165">
    <property type="entry name" value="Chaperone CsaA"/>
    <property type="match status" value="1"/>
</dbReference>
<keyword evidence="2 3" id="KW-0694">RNA-binding</keyword>
<dbReference type="InterPro" id="IPR012340">
    <property type="entry name" value="NA-bd_OB-fold"/>
</dbReference>
<evidence type="ECO:0000256" key="1">
    <source>
        <dbReference type="ARBA" id="ARBA00022555"/>
    </source>
</evidence>
<dbReference type="PANTHER" id="PTHR11586:SF37">
    <property type="entry name" value="TRNA-BINDING DOMAIN-CONTAINING PROTEIN"/>
    <property type="match status" value="1"/>
</dbReference>
<dbReference type="CDD" id="cd02798">
    <property type="entry name" value="tRNA_bind_CsaA"/>
    <property type="match status" value="1"/>
</dbReference>
<organism evidence="5 6">
    <name type="scientific">Bacillus thermozeamaize</name>
    <dbReference type="NCBI Taxonomy" id="230954"/>
    <lineage>
        <taxon>Bacteria</taxon>
        <taxon>Bacillati</taxon>
        <taxon>Bacillota</taxon>
        <taxon>Bacilli</taxon>
        <taxon>Bacillales</taxon>
        <taxon>Bacillaceae</taxon>
        <taxon>Bacillus</taxon>
    </lineage>
</organism>
<dbReference type="InterPro" id="IPR002547">
    <property type="entry name" value="tRNA-bd_dom"/>
</dbReference>
<evidence type="ECO:0000259" key="4">
    <source>
        <dbReference type="PROSITE" id="PS50886"/>
    </source>
</evidence>
<gene>
    <name evidence="5" type="ORF">BAA01_10825</name>
</gene>
<dbReference type="Proteomes" id="UP000196475">
    <property type="component" value="Unassembled WGS sequence"/>
</dbReference>
<dbReference type="NCBIfam" id="NF007495">
    <property type="entry name" value="PRK10089.1-4"/>
    <property type="match status" value="1"/>
</dbReference>
<proteinExistence type="predicted"/>
<dbReference type="PROSITE" id="PS50886">
    <property type="entry name" value="TRBD"/>
    <property type="match status" value="1"/>
</dbReference>
<dbReference type="NCBIfam" id="TIGR02222">
    <property type="entry name" value="chap_CsaA"/>
    <property type="match status" value="1"/>
</dbReference>
<evidence type="ECO:0000313" key="5">
    <source>
        <dbReference type="EMBL" id="OUM87930.1"/>
    </source>
</evidence>
<dbReference type="SUPFAM" id="SSF50249">
    <property type="entry name" value="Nucleic acid-binding proteins"/>
    <property type="match status" value="1"/>
</dbReference>
<comment type="caution">
    <text evidence="5">The sequence shown here is derived from an EMBL/GenBank/DDBJ whole genome shotgun (WGS) entry which is preliminary data.</text>
</comment>
<dbReference type="GO" id="GO:0000049">
    <property type="term" value="F:tRNA binding"/>
    <property type="evidence" value="ECO:0007669"/>
    <property type="project" value="UniProtKB-UniRule"/>
</dbReference>
<dbReference type="AlphaFoldDB" id="A0A1Y3PKR0"/>
<evidence type="ECO:0000256" key="3">
    <source>
        <dbReference type="PROSITE-ProRule" id="PRU00209"/>
    </source>
</evidence>
<protein>
    <submittedName>
        <fullName evidence="5">tRNA-binding protein</fullName>
    </submittedName>
</protein>
<evidence type="ECO:0000313" key="6">
    <source>
        <dbReference type="Proteomes" id="UP000196475"/>
    </source>
</evidence>
<dbReference type="EMBL" id="LZRT01000067">
    <property type="protein sequence ID" value="OUM87930.1"/>
    <property type="molecule type" value="Genomic_DNA"/>
</dbReference>
<dbReference type="NCBIfam" id="NF007494">
    <property type="entry name" value="PRK10089.1-3"/>
    <property type="match status" value="1"/>
</dbReference>
<feature type="domain" description="TRNA-binding" evidence="4">
    <location>
        <begin position="6"/>
        <end position="109"/>
    </location>
</feature>
<dbReference type="NCBIfam" id="NF007496">
    <property type="entry name" value="PRK10089.1-5"/>
    <property type="match status" value="1"/>
</dbReference>
<name>A0A1Y3PKR0_9BACI</name>
<dbReference type="InterPro" id="IPR051270">
    <property type="entry name" value="Tyrosine-tRNA_ligase_regulator"/>
</dbReference>
<dbReference type="Pfam" id="PF01588">
    <property type="entry name" value="tRNA_bind"/>
    <property type="match status" value="1"/>
</dbReference>
<accession>A0A1Y3PKR0</accession>
<evidence type="ECO:0000256" key="2">
    <source>
        <dbReference type="ARBA" id="ARBA00022884"/>
    </source>
</evidence>
<sequence>MATVDDFLKLDIRVGTIVKAERFPEARKPAIKLEIDFGELGVKTSSAQITRRYQPETLVGRQVVAVVNFPPRRIAGFCSEVLVLGGVPEEGDVVLLKPDEPVPNGTPIA</sequence>
<keyword evidence="1 3" id="KW-0820">tRNA-binding</keyword>
<dbReference type="Gene3D" id="2.40.50.140">
    <property type="entry name" value="Nucleic acid-binding proteins"/>
    <property type="match status" value="1"/>
</dbReference>
<dbReference type="PANTHER" id="PTHR11586">
    <property type="entry name" value="TRNA-AMINOACYLATION COFACTOR ARC1 FAMILY MEMBER"/>
    <property type="match status" value="1"/>
</dbReference>
<dbReference type="InterPro" id="IPR008231">
    <property type="entry name" value="CsaA"/>
</dbReference>